<accession>A0A156MHI6</accession>
<dbReference type="Gene3D" id="1.10.10.10">
    <property type="entry name" value="Winged helix-like DNA-binding domain superfamily/Winged helix DNA-binding domain"/>
    <property type="match status" value="1"/>
</dbReference>
<dbReference type="RefSeq" id="WP_004197678.1">
    <property type="nucleotide sequence ID" value="NZ_AP022127.1"/>
</dbReference>
<keyword evidence="1" id="KW-0238">DNA-binding</keyword>
<dbReference type="Pfam" id="PF00196">
    <property type="entry name" value="GerE"/>
    <property type="match status" value="1"/>
</dbReference>
<dbReference type="InterPro" id="IPR016032">
    <property type="entry name" value="Sig_transdc_resp-reg_C-effctor"/>
</dbReference>
<dbReference type="InterPro" id="IPR036388">
    <property type="entry name" value="WH-like_DNA-bd_sf"/>
</dbReference>
<geneLocation type="plasmid" evidence="3 6">
    <name>pWP5-S18-CRE-02_1</name>
</geneLocation>
<proteinExistence type="predicted"/>
<evidence type="ECO:0000256" key="1">
    <source>
        <dbReference type="ARBA" id="ARBA00023125"/>
    </source>
</evidence>
<dbReference type="GO" id="GO:0003677">
    <property type="term" value="F:DNA binding"/>
    <property type="evidence" value="ECO:0007669"/>
    <property type="project" value="UniProtKB-KW"/>
</dbReference>
<dbReference type="InterPro" id="IPR000792">
    <property type="entry name" value="Tscrpt_reg_LuxR_C"/>
</dbReference>
<evidence type="ECO:0000259" key="2">
    <source>
        <dbReference type="SMART" id="SM00421"/>
    </source>
</evidence>
<dbReference type="GeneID" id="69758259"/>
<feature type="domain" description="HTH luxR-type" evidence="2">
    <location>
        <begin position="117"/>
        <end position="174"/>
    </location>
</feature>
<dbReference type="SMART" id="SM00421">
    <property type="entry name" value="HTH_LUXR"/>
    <property type="match status" value="1"/>
</dbReference>
<dbReference type="Proteomes" id="UP000290875">
    <property type="component" value="Unassembled WGS sequence"/>
</dbReference>
<dbReference type="GO" id="GO:0006355">
    <property type="term" value="P:regulation of DNA-templated transcription"/>
    <property type="evidence" value="ECO:0007669"/>
    <property type="project" value="InterPro"/>
</dbReference>
<dbReference type="Proteomes" id="UP000515488">
    <property type="component" value="Plasmid pWP5-S18-CRE-02_1"/>
</dbReference>
<evidence type="ECO:0000313" key="5">
    <source>
        <dbReference type="Proteomes" id="UP000290875"/>
    </source>
</evidence>
<evidence type="ECO:0000313" key="6">
    <source>
        <dbReference type="Proteomes" id="UP000515488"/>
    </source>
</evidence>
<reference evidence="3 6" key="2">
    <citation type="submission" date="2019-12" db="EMBL/GenBank/DDBJ databases">
        <title>complete genome sequences of Enterobacter cloacae str. WP5-S18-CRE-02 isolated from wastewater treatment plant effluent.</title>
        <authorList>
            <person name="Sekizuka T."/>
            <person name="Itokawa K."/>
            <person name="Yatsu K."/>
            <person name="Inamine Y."/>
            <person name="Kuroda M."/>
        </authorList>
    </citation>
    <scope>NUCLEOTIDE SEQUENCE [LARGE SCALE GENOMIC DNA]</scope>
    <source>
        <strain evidence="3 6">WP5-S18-CRE-02</strain>
        <plasmid evidence="3 6">pWP5-S18-CRE-02_1</plasmid>
    </source>
</reference>
<dbReference type="EMBL" id="AP022127">
    <property type="protein sequence ID" value="BBS34821.1"/>
    <property type="molecule type" value="Genomic_DNA"/>
</dbReference>
<sequence length="188" mass="21270">MNIYVITNNNFMLVGLKCMFSDNSLSVNRVVFSRVSDIAFSNSDVVIVESELNTGDAERLKYLHISPVNLIFLLKPASGMSGTGREAVCIDTELSGNEYLMMRQAFKKMGINLKRDKLSFTKRETHVINMILNGYSIDEISRSLLISKKTVQSFVGIVLHKLNTTKISGIYRKKNLIIDSFARRSLHR</sequence>
<reference evidence="4 5" key="1">
    <citation type="submission" date="2018-06" db="EMBL/GenBank/DDBJ databases">
        <title>Carbapenemase-producing Enterobacteriaceae present in wastewater treatment plant effluent and nearby surface waters in the US.</title>
        <authorList>
            <person name="Mathys D.A."/>
            <person name="Mollenkopf D.F."/>
            <person name="Feicht S.M."/>
            <person name="Adams R.J."/>
            <person name="Albers A.L."/>
            <person name="Grooters S.V."/>
            <person name="Stuever D.M."/>
            <person name="Daniels J.B."/>
            <person name="Wittum T.E."/>
        </authorList>
    </citation>
    <scope>NUCLEOTIDE SEQUENCE [LARGE SCALE GENOMIC DNA]</scope>
    <source>
        <strain evidence="4 5">GEO_4_Eff_A</strain>
    </source>
</reference>
<dbReference type="PRINTS" id="PR00038">
    <property type="entry name" value="HTHLUXR"/>
</dbReference>
<protein>
    <submittedName>
        <fullName evidence="4">LuxR family transcriptional regulator</fullName>
    </submittedName>
</protein>
<dbReference type="SUPFAM" id="SSF46894">
    <property type="entry name" value="C-terminal effector domain of the bipartite response regulators"/>
    <property type="match status" value="1"/>
</dbReference>
<dbReference type="AlphaFoldDB" id="A0A156MHI6"/>
<evidence type="ECO:0000313" key="4">
    <source>
        <dbReference type="EMBL" id="RXW26285.1"/>
    </source>
</evidence>
<dbReference type="EMBL" id="QJSL01000038">
    <property type="protein sequence ID" value="RXW26285.1"/>
    <property type="molecule type" value="Genomic_DNA"/>
</dbReference>
<gene>
    <name evidence="4" type="ORF">DM877_25170</name>
    <name evidence="3" type="ORF">WP5S18C02_P11020</name>
</gene>
<evidence type="ECO:0000313" key="3">
    <source>
        <dbReference type="EMBL" id="BBS34821.1"/>
    </source>
</evidence>
<keyword evidence="3" id="KW-0614">Plasmid</keyword>
<organism evidence="4 5">
    <name type="scientific">Enterobacter cloacae</name>
    <dbReference type="NCBI Taxonomy" id="550"/>
    <lineage>
        <taxon>Bacteria</taxon>
        <taxon>Pseudomonadati</taxon>
        <taxon>Pseudomonadota</taxon>
        <taxon>Gammaproteobacteria</taxon>
        <taxon>Enterobacterales</taxon>
        <taxon>Enterobacteriaceae</taxon>
        <taxon>Enterobacter</taxon>
        <taxon>Enterobacter cloacae complex</taxon>
    </lineage>
</organism>
<name>A0A156MHI6_ENTCL</name>